<dbReference type="EMBL" id="LR797528">
    <property type="protein sequence ID" value="CAB4223111.1"/>
    <property type="molecule type" value="Genomic_DNA"/>
</dbReference>
<organism evidence="1">
    <name type="scientific">uncultured Caudovirales phage</name>
    <dbReference type="NCBI Taxonomy" id="2100421"/>
    <lineage>
        <taxon>Viruses</taxon>
        <taxon>Duplodnaviria</taxon>
        <taxon>Heunggongvirae</taxon>
        <taxon>Uroviricota</taxon>
        <taxon>Caudoviricetes</taxon>
        <taxon>Peduoviridae</taxon>
        <taxon>Maltschvirus</taxon>
        <taxon>Maltschvirus maltsch</taxon>
    </lineage>
</organism>
<name>A0A6J5T7P2_9CAUD</name>
<evidence type="ECO:0000313" key="1">
    <source>
        <dbReference type="EMBL" id="CAB4223111.1"/>
    </source>
</evidence>
<gene>
    <name evidence="1" type="ORF">UFOVP1668_11</name>
</gene>
<reference evidence="1" key="1">
    <citation type="submission" date="2020-05" db="EMBL/GenBank/DDBJ databases">
        <authorList>
            <person name="Chiriac C."/>
            <person name="Salcher M."/>
            <person name="Ghai R."/>
            <person name="Kavagutti S V."/>
        </authorList>
    </citation>
    <scope>NUCLEOTIDE SEQUENCE</scope>
</reference>
<sequence>MEATGVIMGEMEMIKLSTGEKTTFKIDGTVIKEQNPVKINWCDKCEKWQPLEFGRYDGAQGLTMLWFCLECK</sequence>
<proteinExistence type="predicted"/>
<protein>
    <submittedName>
        <fullName evidence="1">Uncharacterized protein</fullName>
    </submittedName>
</protein>
<accession>A0A6J5T7P2</accession>